<keyword evidence="11" id="KW-1185">Reference proteome</keyword>
<keyword evidence="4 8" id="KW-1133">Transmembrane helix</keyword>
<evidence type="ECO:0000313" key="11">
    <source>
        <dbReference type="Proteomes" id="UP000053766"/>
    </source>
</evidence>
<sequence>MKLQGFSSGGWKEQHNIHHAATNIVGRDGDLDLMPLWATVVQDLKMADSWWLWILSYQHIYWTVMLPFLRISWLLQSITFVYGMSQHYYKHYKERAIYEQVTLALHWLLVTIQLYFLPTMQIRLLFFTISQLTGGFLLAHVVTYNHYSVNKFPYDSKIMSNYACLQLYTTRNMRPGVLIDWLWGGLNYQVMPIVKAFCAENNLPYMVDDYFTGWKMEIKQFANVARIASKMKKKIC</sequence>
<protein>
    <submittedName>
        <fullName evidence="10">Stearoyl-CoA 9-desaturase</fullName>
    </submittedName>
</protein>
<organism evidence="10 11">
    <name type="scientific">Dictyocaulus viviparus</name>
    <name type="common">Bovine lungworm</name>
    <dbReference type="NCBI Taxonomy" id="29172"/>
    <lineage>
        <taxon>Eukaryota</taxon>
        <taxon>Metazoa</taxon>
        <taxon>Ecdysozoa</taxon>
        <taxon>Nematoda</taxon>
        <taxon>Chromadorea</taxon>
        <taxon>Rhabditida</taxon>
        <taxon>Rhabditina</taxon>
        <taxon>Rhabditomorpha</taxon>
        <taxon>Strongyloidea</taxon>
        <taxon>Metastrongylidae</taxon>
        <taxon>Dictyocaulus</taxon>
    </lineage>
</organism>
<evidence type="ECO:0000256" key="6">
    <source>
        <dbReference type="ARBA" id="ARBA00023098"/>
    </source>
</evidence>
<gene>
    <name evidence="10" type="ORF">DICVIV_08594</name>
</gene>
<dbReference type="InterPro" id="IPR005804">
    <property type="entry name" value="FA_desaturase_dom"/>
</dbReference>
<dbReference type="Pfam" id="PF00487">
    <property type="entry name" value="FA_desaturase"/>
    <property type="match status" value="1"/>
</dbReference>
<evidence type="ECO:0000256" key="7">
    <source>
        <dbReference type="ARBA" id="ARBA00023136"/>
    </source>
</evidence>
<evidence type="ECO:0000256" key="3">
    <source>
        <dbReference type="ARBA" id="ARBA00022692"/>
    </source>
</evidence>
<dbReference type="GO" id="GO:0016717">
    <property type="term" value="F:oxidoreductase activity, acting on paired donors, with oxidation of a pair of donors resulting in the reduction of molecular oxygen to two molecules of water"/>
    <property type="evidence" value="ECO:0007669"/>
    <property type="project" value="TreeGrafter"/>
</dbReference>
<evidence type="ECO:0000256" key="1">
    <source>
        <dbReference type="ARBA" id="ARBA00004141"/>
    </source>
</evidence>
<dbReference type="STRING" id="29172.A0A0D8XSN4"/>
<feature type="domain" description="Fatty acid desaturase" evidence="9">
    <location>
        <begin position="5"/>
        <end position="190"/>
    </location>
</feature>
<evidence type="ECO:0000313" key="10">
    <source>
        <dbReference type="EMBL" id="KJH45381.1"/>
    </source>
</evidence>
<keyword evidence="7 8" id="KW-0472">Membrane</keyword>
<dbReference type="Proteomes" id="UP000053766">
    <property type="component" value="Unassembled WGS sequence"/>
</dbReference>
<comment type="subcellular location">
    <subcellularLocation>
        <location evidence="1">Membrane</location>
        <topology evidence="1">Multi-pass membrane protein</topology>
    </subcellularLocation>
</comment>
<dbReference type="OrthoDB" id="260091at2759"/>
<keyword evidence="5" id="KW-0560">Oxidoreductase</keyword>
<feature type="transmembrane region" description="Helical" evidence="8">
    <location>
        <begin position="60"/>
        <end position="84"/>
    </location>
</feature>
<keyword evidence="6" id="KW-0443">Lipid metabolism</keyword>
<feature type="transmembrane region" description="Helical" evidence="8">
    <location>
        <begin position="96"/>
        <end position="116"/>
    </location>
</feature>
<comment type="similarity">
    <text evidence="2">Belongs to the fatty acid desaturase type 1 family.</text>
</comment>
<evidence type="ECO:0000256" key="2">
    <source>
        <dbReference type="ARBA" id="ARBA00009295"/>
    </source>
</evidence>
<dbReference type="PANTHER" id="PTHR19353">
    <property type="entry name" value="FATTY ACID DESATURASE 2"/>
    <property type="match status" value="1"/>
</dbReference>
<dbReference type="GO" id="GO:0016020">
    <property type="term" value="C:membrane"/>
    <property type="evidence" value="ECO:0007669"/>
    <property type="project" value="UniProtKB-SubCell"/>
</dbReference>
<name>A0A0D8XSN4_DICVI</name>
<evidence type="ECO:0000256" key="8">
    <source>
        <dbReference type="SAM" id="Phobius"/>
    </source>
</evidence>
<dbReference type="PANTHER" id="PTHR19353:SF88">
    <property type="entry name" value="DELTA(5) FATTY ACID DESATURASE FAT-4"/>
    <property type="match status" value="1"/>
</dbReference>
<proteinExistence type="inferred from homology"/>
<reference evidence="10 11" key="1">
    <citation type="submission" date="2013-11" db="EMBL/GenBank/DDBJ databases">
        <title>Draft genome of the bovine lungworm Dictyocaulus viviparus.</title>
        <authorList>
            <person name="Mitreva M."/>
        </authorList>
    </citation>
    <scope>NUCLEOTIDE SEQUENCE [LARGE SCALE GENOMIC DNA]</scope>
    <source>
        <strain evidence="10 11">HannoverDv2000</strain>
    </source>
</reference>
<dbReference type="GO" id="GO:0006629">
    <property type="term" value="P:lipid metabolic process"/>
    <property type="evidence" value="ECO:0007669"/>
    <property type="project" value="UniProtKB-KW"/>
</dbReference>
<evidence type="ECO:0000256" key="5">
    <source>
        <dbReference type="ARBA" id="ARBA00023002"/>
    </source>
</evidence>
<evidence type="ECO:0000256" key="4">
    <source>
        <dbReference type="ARBA" id="ARBA00022989"/>
    </source>
</evidence>
<reference evidence="11" key="2">
    <citation type="journal article" date="2016" name="Sci. Rep.">
        <title>Dictyocaulus viviparus genome, variome and transcriptome elucidate lungworm biology and support future intervention.</title>
        <authorList>
            <person name="McNulty S.N."/>
            <person name="Strube C."/>
            <person name="Rosa B.A."/>
            <person name="Martin J.C."/>
            <person name="Tyagi R."/>
            <person name="Choi Y.J."/>
            <person name="Wang Q."/>
            <person name="Hallsworth Pepin K."/>
            <person name="Zhang X."/>
            <person name="Ozersky P."/>
            <person name="Wilson R.K."/>
            <person name="Sternberg P.W."/>
            <person name="Gasser R.B."/>
            <person name="Mitreva M."/>
        </authorList>
    </citation>
    <scope>NUCLEOTIDE SEQUENCE [LARGE SCALE GENOMIC DNA]</scope>
    <source>
        <strain evidence="11">HannoverDv2000</strain>
    </source>
</reference>
<dbReference type="AlphaFoldDB" id="A0A0D8XSN4"/>
<feature type="transmembrane region" description="Helical" evidence="8">
    <location>
        <begin position="122"/>
        <end position="142"/>
    </location>
</feature>
<evidence type="ECO:0000259" key="9">
    <source>
        <dbReference type="Pfam" id="PF00487"/>
    </source>
</evidence>
<accession>A0A0D8XSN4</accession>
<dbReference type="CDD" id="cd03506">
    <property type="entry name" value="Delta6-FADS-like"/>
    <property type="match status" value="1"/>
</dbReference>
<keyword evidence="3 8" id="KW-0812">Transmembrane</keyword>
<dbReference type="EMBL" id="KN716411">
    <property type="protein sequence ID" value="KJH45381.1"/>
    <property type="molecule type" value="Genomic_DNA"/>
</dbReference>
<dbReference type="InterPro" id="IPR012171">
    <property type="entry name" value="Fatty_acid_desaturase"/>
</dbReference>